<gene>
    <name evidence="1" type="ORF">F8M41_012258</name>
</gene>
<dbReference type="OrthoDB" id="549243at2759"/>
<accession>A0A8H4B3U7</accession>
<reference evidence="1 2" key="1">
    <citation type="journal article" date="2019" name="Environ. Microbiol.">
        <title>At the nexus of three kingdoms: the genome of the mycorrhizal fungus Gigaspora margarita provides insights into plant, endobacterial and fungal interactions.</title>
        <authorList>
            <person name="Venice F."/>
            <person name="Ghignone S."/>
            <person name="Salvioli di Fossalunga A."/>
            <person name="Amselem J."/>
            <person name="Novero M."/>
            <person name="Xianan X."/>
            <person name="Sedzielewska Toro K."/>
            <person name="Morin E."/>
            <person name="Lipzen A."/>
            <person name="Grigoriev I.V."/>
            <person name="Henrissat B."/>
            <person name="Martin F.M."/>
            <person name="Bonfante P."/>
        </authorList>
    </citation>
    <scope>NUCLEOTIDE SEQUENCE [LARGE SCALE GENOMIC DNA]</scope>
    <source>
        <strain evidence="1 2">BEG34</strain>
    </source>
</reference>
<sequence length="170" mass="19706">MNCKNLKILRIIYCNNVRRLEACLNTLEFKSSQIYASSIVHILEKSGTLLQRLKLESKNGVEEQEEEEELKMRVMQFAKILPLTLQYLDLSYSGLSSYIDILLNNCDAPLKNLLINHLDDNKTIKALIKFCIRKRTLNYVGISIDTDSHIKKEVEVYIKLVPSHRITVYC</sequence>
<dbReference type="EMBL" id="WTPW01000026">
    <property type="protein sequence ID" value="KAF0557802.1"/>
    <property type="molecule type" value="Genomic_DNA"/>
</dbReference>
<dbReference type="AlphaFoldDB" id="A0A8H4B3U7"/>
<dbReference type="Proteomes" id="UP000439903">
    <property type="component" value="Unassembled WGS sequence"/>
</dbReference>
<organism evidence="1 2">
    <name type="scientific">Gigaspora margarita</name>
    <dbReference type="NCBI Taxonomy" id="4874"/>
    <lineage>
        <taxon>Eukaryota</taxon>
        <taxon>Fungi</taxon>
        <taxon>Fungi incertae sedis</taxon>
        <taxon>Mucoromycota</taxon>
        <taxon>Glomeromycotina</taxon>
        <taxon>Glomeromycetes</taxon>
        <taxon>Diversisporales</taxon>
        <taxon>Gigasporaceae</taxon>
        <taxon>Gigaspora</taxon>
    </lineage>
</organism>
<proteinExistence type="predicted"/>
<evidence type="ECO:0000313" key="2">
    <source>
        <dbReference type="Proteomes" id="UP000439903"/>
    </source>
</evidence>
<comment type="caution">
    <text evidence="1">The sequence shown here is derived from an EMBL/GenBank/DDBJ whole genome shotgun (WGS) entry which is preliminary data.</text>
</comment>
<protein>
    <submittedName>
        <fullName evidence="1">Uncharacterized protein</fullName>
    </submittedName>
</protein>
<evidence type="ECO:0000313" key="1">
    <source>
        <dbReference type="EMBL" id="KAF0557802.1"/>
    </source>
</evidence>
<name>A0A8H4B3U7_GIGMA</name>
<keyword evidence="2" id="KW-1185">Reference proteome</keyword>